<dbReference type="InParanoid" id="A0A6P8RG60"/>
<feature type="compositionally biased region" description="Basic and acidic residues" evidence="4">
    <location>
        <begin position="394"/>
        <end position="407"/>
    </location>
</feature>
<gene>
    <name evidence="7" type="primary">HIRIP3</name>
</gene>
<proteinExistence type="predicted"/>
<evidence type="ECO:0000313" key="7">
    <source>
        <dbReference type="RefSeq" id="XP_033802998.1"/>
    </source>
</evidence>
<dbReference type="PANTHER" id="PTHR15410">
    <property type="entry name" value="HIRA-INTERACTING PROTEIN 3"/>
    <property type="match status" value="1"/>
</dbReference>
<name>A0A6P8RG60_GEOSA</name>
<feature type="compositionally biased region" description="Basic and acidic residues" evidence="4">
    <location>
        <begin position="336"/>
        <end position="350"/>
    </location>
</feature>
<keyword evidence="3" id="KW-0539">Nucleus</keyword>
<organism evidence="6 7">
    <name type="scientific">Geotrypetes seraphini</name>
    <name type="common">Gaboon caecilian</name>
    <name type="synonym">Caecilia seraphini</name>
    <dbReference type="NCBI Taxonomy" id="260995"/>
    <lineage>
        <taxon>Eukaryota</taxon>
        <taxon>Metazoa</taxon>
        <taxon>Chordata</taxon>
        <taxon>Craniata</taxon>
        <taxon>Vertebrata</taxon>
        <taxon>Euteleostomi</taxon>
        <taxon>Amphibia</taxon>
        <taxon>Gymnophiona</taxon>
        <taxon>Geotrypetes</taxon>
    </lineage>
</organism>
<feature type="compositionally biased region" description="Basic residues" evidence="4">
    <location>
        <begin position="274"/>
        <end position="287"/>
    </location>
</feature>
<dbReference type="PANTHER" id="PTHR15410:SF2">
    <property type="entry name" value="HIRA-INTERACTING PROTEIN 3"/>
    <property type="match status" value="1"/>
</dbReference>
<dbReference type="OrthoDB" id="552755at2759"/>
<evidence type="ECO:0000256" key="2">
    <source>
        <dbReference type="ARBA" id="ARBA00023186"/>
    </source>
</evidence>
<comment type="subcellular location">
    <subcellularLocation>
        <location evidence="1">Nucleus</location>
    </subcellularLocation>
</comment>
<dbReference type="AlphaFoldDB" id="A0A6P8RG60"/>
<feature type="compositionally biased region" description="Basic and acidic residues" evidence="4">
    <location>
        <begin position="478"/>
        <end position="499"/>
    </location>
</feature>
<keyword evidence="6" id="KW-1185">Reference proteome</keyword>
<feature type="region of interest" description="Disordered" evidence="4">
    <location>
        <begin position="597"/>
        <end position="638"/>
    </location>
</feature>
<dbReference type="SMART" id="SM01082">
    <property type="entry name" value="CHZ"/>
    <property type="match status" value="1"/>
</dbReference>
<feature type="domain" description="Histone chaperone" evidence="5">
    <location>
        <begin position="560"/>
        <end position="596"/>
    </location>
</feature>
<feature type="compositionally biased region" description="Basic and acidic residues" evidence="4">
    <location>
        <begin position="189"/>
        <end position="200"/>
    </location>
</feature>
<evidence type="ECO:0000313" key="6">
    <source>
        <dbReference type="Proteomes" id="UP000515159"/>
    </source>
</evidence>
<feature type="region of interest" description="Disordered" evidence="4">
    <location>
        <begin position="110"/>
        <end position="499"/>
    </location>
</feature>
<feature type="compositionally biased region" description="Basic and acidic residues" evidence="4">
    <location>
        <begin position="367"/>
        <end position="384"/>
    </location>
</feature>
<feature type="compositionally biased region" description="Polar residues" evidence="4">
    <location>
        <begin position="159"/>
        <end position="170"/>
    </location>
</feature>
<evidence type="ECO:0000259" key="5">
    <source>
        <dbReference type="SMART" id="SM01082"/>
    </source>
</evidence>
<dbReference type="GeneID" id="117361573"/>
<sequence length="638" mass="71461">MAATDGVCGSGNTACDMRSFTQDLLRSSLDLSALTHSVVRKKYLAHAGRASLTPDERRQLREIIEDELLKVEVEDSDDNEPLAALVHSKKSVSSCPQLLPISTAMKENRSFDSDCQDRQMNVGKSPQKRKHLCSELDEDSGMDQKKPSPESAPRKTSKKTSNTDLSSRNSACEGEKFARNGKGVGGKDSSVEMEKGKNEVDSEEEMIKEEDNGLEVPPKGPEFSFKPNRARKRVSGHNQKERGTWRSSSSSSEEDKKVSTNKKRKAAIRNSSRKDRKITANKKRKAAMRNSSSSEEDRRISPTRKKETMRSSSSEEDRRISPTKKEETMRSSSSGEEDRRISPTKKEETMRSSSSSSSGEEDIGESLNKKEKAARQSSSEEDRRKRTKSSSCSENDKGKSPNKKGERTSSSSEEDEGKQTIYSSKEDQNKSLKKEKERRSSSNTKEKKGGGRSEAQKRHSQQGSSLDDSENASEEEEIQKIQRGKKDTKSGPACGKDEHPSIRRLKRCLLACGVRRNYKKLFEGKRSVKAKVEVLKRELADLGVKGNPTLEKCKIVRLKREEAAELASLDTRNIISTEGRLRRRNIWNPYQTPLDTSLGENYKRSVSDSDEGDDPPKKKRLMEWSNLKGIISESGDSD</sequence>
<feature type="compositionally biased region" description="Basic and acidic residues" evidence="4">
    <location>
        <begin position="424"/>
        <end position="457"/>
    </location>
</feature>
<evidence type="ECO:0000256" key="4">
    <source>
        <dbReference type="SAM" id="MobiDB-lite"/>
    </source>
</evidence>
<keyword evidence="2" id="KW-0143">Chaperone</keyword>
<feature type="compositionally biased region" description="Basic and acidic residues" evidence="4">
    <location>
        <begin position="295"/>
        <end position="329"/>
    </location>
</feature>
<dbReference type="KEGG" id="gsh:117361573"/>
<evidence type="ECO:0000256" key="1">
    <source>
        <dbReference type="ARBA" id="ARBA00004123"/>
    </source>
</evidence>
<dbReference type="InterPro" id="IPR019098">
    <property type="entry name" value="Histone_chaperone_domain_CHZ"/>
</dbReference>
<dbReference type="GO" id="GO:0005634">
    <property type="term" value="C:nucleus"/>
    <property type="evidence" value="ECO:0007669"/>
    <property type="project" value="UniProtKB-SubCell"/>
</dbReference>
<accession>A0A6P8RG60</accession>
<feature type="compositionally biased region" description="Acidic residues" evidence="4">
    <location>
        <begin position="467"/>
        <end position="477"/>
    </location>
</feature>
<dbReference type="InterPro" id="IPR037647">
    <property type="entry name" value="HIRIP3"/>
</dbReference>
<reference evidence="7" key="1">
    <citation type="submission" date="2025-08" db="UniProtKB">
        <authorList>
            <consortium name="RefSeq"/>
        </authorList>
    </citation>
    <scope>IDENTIFICATION</scope>
</reference>
<dbReference type="RefSeq" id="XP_033802998.1">
    <property type="nucleotide sequence ID" value="XM_033947107.1"/>
</dbReference>
<evidence type="ECO:0000256" key="3">
    <source>
        <dbReference type="ARBA" id="ARBA00023242"/>
    </source>
</evidence>
<dbReference type="FunCoup" id="A0A6P8RG60">
    <property type="interactions" value="2370"/>
</dbReference>
<protein>
    <submittedName>
        <fullName evidence="7">HIRA-interacting protein 3</fullName>
    </submittedName>
</protein>
<dbReference type="CTD" id="8479"/>
<dbReference type="Proteomes" id="UP000515159">
    <property type="component" value="Chromosome 5"/>
</dbReference>